<dbReference type="AlphaFoldDB" id="A0A812SJU0"/>
<comment type="caution">
    <text evidence="1">The sequence shown here is derived from an EMBL/GenBank/DDBJ whole genome shotgun (WGS) entry which is preliminary data.</text>
</comment>
<evidence type="ECO:0000313" key="1">
    <source>
        <dbReference type="EMBL" id="CAE7477234.1"/>
    </source>
</evidence>
<sequence>MALQRVQQSGIPTVIGGDFNMDVAALPAWECLRALGYVEAFQFAADRLARTLPATCRHSTKNDNVLIPPFLQPLLQRADVLTEAHLFDSHAPLLLTFSVPYAYPAVLHWKLPRTWANLQPKQADVAAAYASHQPLVLQQVCSCTTTIQLQAALQHWAQCVEWSVDTALAAAHQQVGVKPPNGGGSVSRKRFATDAKVRQSAQHRKKLAHFRLQWNAKHAGMSQGFAAIKPVPHPPFSAIPVVERRDIQVTEVVDPQHAWASVQLPQFLRHFMTCQTAAGHMYITDQRQVESGSFEILLRHDNLQLLPEQTLHLEQHSCASSPDELHREFYEYWSAIWNRDKGRRRTCEDSWADALADLPPLPDHAAPLCIADFDLEAWQKALQGMRPNKALPHEYVPWATNRHFRNALSALGFGNGTNDFAPLDHVAAMEHPRLLRYMGLPDCLLHLWFDFLSKMERAPSFNGSIGTGLASTTGVPEGDPLSVVAMIGICWLVTQRTATAQGYTLTFVDNPSWVAYDQPTLERTLANAIKFCADWALPVDWLLPPDAELVRVDSAKDLEISYRGGVWPQALYGQEAQLMPLGKVEKLRAAAARAVWGKARSLSVALAMAVGYGGTQDPEMYLLHQAVVAMQRLLRIWPDLGQRALQLTRDFQEQSGRPFGPATTLARLLNRNDWTLQSTSAIKGPGLEQIDLS</sequence>
<proteinExistence type="predicted"/>
<gene>
    <name evidence="1" type="ORF">SPIL2461_LOCUS12151</name>
</gene>
<name>A0A812SJU0_SYMPI</name>
<reference evidence="1" key="1">
    <citation type="submission" date="2021-02" db="EMBL/GenBank/DDBJ databases">
        <authorList>
            <person name="Dougan E. K."/>
            <person name="Rhodes N."/>
            <person name="Thang M."/>
            <person name="Chan C."/>
        </authorList>
    </citation>
    <scope>NUCLEOTIDE SEQUENCE</scope>
</reference>
<evidence type="ECO:0000313" key="2">
    <source>
        <dbReference type="Proteomes" id="UP000649617"/>
    </source>
</evidence>
<accession>A0A812SJU0</accession>
<dbReference type="EMBL" id="CAJNIZ010024459">
    <property type="protein sequence ID" value="CAE7477234.1"/>
    <property type="molecule type" value="Genomic_DNA"/>
</dbReference>
<feature type="non-terminal residue" evidence="1">
    <location>
        <position position="693"/>
    </location>
</feature>
<keyword evidence="2" id="KW-1185">Reference proteome</keyword>
<dbReference type="OrthoDB" id="409345at2759"/>
<organism evidence="1 2">
    <name type="scientific">Symbiodinium pilosum</name>
    <name type="common">Dinoflagellate</name>
    <dbReference type="NCBI Taxonomy" id="2952"/>
    <lineage>
        <taxon>Eukaryota</taxon>
        <taxon>Sar</taxon>
        <taxon>Alveolata</taxon>
        <taxon>Dinophyceae</taxon>
        <taxon>Suessiales</taxon>
        <taxon>Symbiodiniaceae</taxon>
        <taxon>Symbiodinium</taxon>
    </lineage>
</organism>
<dbReference type="Proteomes" id="UP000649617">
    <property type="component" value="Unassembled WGS sequence"/>
</dbReference>
<protein>
    <submittedName>
        <fullName evidence="1">Uncharacterized protein</fullName>
    </submittedName>
</protein>